<dbReference type="InterPro" id="IPR029044">
    <property type="entry name" value="Nucleotide-diphossugar_trans"/>
</dbReference>
<dbReference type="GeneID" id="34758320"/>
<dbReference type="AlphaFoldDB" id="G8UHP7"/>
<evidence type="ECO:0000313" key="3">
    <source>
        <dbReference type="Proteomes" id="UP000005436"/>
    </source>
</evidence>
<accession>G8UHP7</accession>
<dbReference type="SUPFAM" id="SSF54631">
    <property type="entry name" value="CBS-domain pair"/>
    <property type="match status" value="1"/>
</dbReference>
<dbReference type="STRING" id="203275.BFO_1064"/>
<dbReference type="KEGG" id="tfo:BFO_1064"/>
<dbReference type="eggNOG" id="COG1208">
    <property type="taxonomic scope" value="Bacteria"/>
</dbReference>
<feature type="domain" description="Nucleotidyl transferase" evidence="1">
    <location>
        <begin position="121"/>
        <end position="339"/>
    </location>
</feature>
<dbReference type="HOGENOM" id="CLU_045375_0_0_10"/>
<reference evidence="3" key="1">
    <citation type="submission" date="2011-12" db="EMBL/GenBank/DDBJ databases">
        <title>Complete sequence of Tannerella forsythia ATCC 43037.</title>
        <authorList>
            <person name="Dewhirst F."/>
            <person name="Tanner A."/>
            <person name="Izard J."/>
            <person name="Brinkac L."/>
            <person name="Durkin A.S."/>
            <person name="Hostetler J."/>
            <person name="Shetty J."/>
            <person name="Torralba M."/>
            <person name="Gill S."/>
            <person name="Nelson K."/>
        </authorList>
    </citation>
    <scope>NUCLEOTIDE SEQUENCE [LARGE SCALE GENOMIC DNA]</scope>
    <source>
        <strain evidence="3">ATCC 43037 / JCM 10827 / CCUG 33226 / KCTC 5666 / FDC 338</strain>
    </source>
</reference>
<name>G8UHP7_TANFA</name>
<dbReference type="eggNOG" id="COG0517">
    <property type="taxonomic scope" value="Bacteria"/>
</dbReference>
<dbReference type="InterPro" id="IPR050486">
    <property type="entry name" value="Mannose-1P_guanyltransferase"/>
</dbReference>
<dbReference type="EMBL" id="CP003191">
    <property type="protein sequence ID" value="AEW21762.1"/>
    <property type="molecule type" value="Genomic_DNA"/>
</dbReference>
<dbReference type="CDD" id="cd06426">
    <property type="entry name" value="NTP_transferase_like_2"/>
    <property type="match status" value="1"/>
</dbReference>
<dbReference type="InterPro" id="IPR005835">
    <property type="entry name" value="NTP_transferase_dom"/>
</dbReference>
<evidence type="ECO:0000259" key="1">
    <source>
        <dbReference type="Pfam" id="PF00483"/>
    </source>
</evidence>
<sequence length="345" mass="39777">MERFAKYLIEDTATIKDALVALNKLSIDPLTLFVINNNKVMTGTLTDGDIRRWLVAGGSLEDCVREAMEKKFHFLEKKIDVNQVKYLRENQITLVPYLDSEGKVVKIYDLKIKRSILPIDAVLMAGGKGERLRPLTEKVPKPLLPVGDKTIIDYNIERLLSYGVEHISITVNYLREQIESHFKDKRENIQVECVREPTYLGTIGSVKFVPTFHHDTILVMNSDLFTNIDYEEFYLHFRKYNADMSVAAVPYSHSVPYGVFELDGHDILGIKEKPVFNYYANAGIYLIKRSLIGLIPDNVYCDATDLMDLLIKRRKKIIRFPLMGFWVDIGKKEDYAKVREIAKYL</sequence>
<proteinExistence type="predicted"/>
<dbReference type="InterPro" id="IPR046342">
    <property type="entry name" value="CBS_dom_sf"/>
</dbReference>
<evidence type="ECO:0000313" key="2">
    <source>
        <dbReference type="EMBL" id="AEW21762.1"/>
    </source>
</evidence>
<dbReference type="GO" id="GO:0016740">
    <property type="term" value="F:transferase activity"/>
    <property type="evidence" value="ECO:0007669"/>
    <property type="project" value="UniProtKB-KW"/>
</dbReference>
<dbReference type="PANTHER" id="PTHR22572">
    <property type="entry name" value="SUGAR-1-PHOSPHATE GUANYL TRANSFERASE"/>
    <property type="match status" value="1"/>
</dbReference>
<dbReference type="RefSeq" id="WP_014224479.1">
    <property type="nucleotide sequence ID" value="NC_016610.1"/>
</dbReference>
<dbReference type="SUPFAM" id="SSF53448">
    <property type="entry name" value="Nucleotide-diphospho-sugar transferases"/>
    <property type="match status" value="1"/>
</dbReference>
<keyword evidence="3" id="KW-1185">Reference proteome</keyword>
<protein>
    <submittedName>
        <fullName evidence="2">Nucleotidyl transferase</fullName>
    </submittedName>
</protein>
<dbReference type="PATRIC" id="fig|203275.8.peg.954"/>
<organism evidence="2 3">
    <name type="scientific">Tannerella forsythia (strain ATCC 43037 / JCM 10827 / CCUG 21028 A / KCTC 5666 / FDC 338)</name>
    <name type="common">Bacteroides forsythus</name>
    <dbReference type="NCBI Taxonomy" id="203275"/>
    <lineage>
        <taxon>Bacteria</taxon>
        <taxon>Pseudomonadati</taxon>
        <taxon>Bacteroidota</taxon>
        <taxon>Bacteroidia</taxon>
        <taxon>Bacteroidales</taxon>
        <taxon>Tannerellaceae</taxon>
        <taxon>Tannerella</taxon>
    </lineage>
</organism>
<dbReference type="Gene3D" id="3.10.580.10">
    <property type="entry name" value="CBS-domain"/>
    <property type="match status" value="1"/>
</dbReference>
<keyword evidence="2" id="KW-0808">Transferase</keyword>
<dbReference type="Proteomes" id="UP000005436">
    <property type="component" value="Chromosome"/>
</dbReference>
<dbReference type="Pfam" id="PF00483">
    <property type="entry name" value="NTP_transferase"/>
    <property type="match status" value="1"/>
</dbReference>
<gene>
    <name evidence="2" type="ordered locus">BFO_1064</name>
</gene>
<dbReference type="Gene3D" id="3.90.550.10">
    <property type="entry name" value="Spore Coat Polysaccharide Biosynthesis Protein SpsA, Chain A"/>
    <property type="match status" value="1"/>
</dbReference>